<proteinExistence type="predicted"/>
<sequence length="91" mass="9867">MSIELQSDFLKGKSVNIAFYELTDCASSDVNNGCFNTFNGKDLKVNKACKPLNDKGHKSDLSKGKSVNISFDELTDCTRSVDAKISRAGQG</sequence>
<keyword evidence="2" id="KW-1185">Reference proteome</keyword>
<dbReference type="Proteomes" id="UP000250235">
    <property type="component" value="Unassembled WGS sequence"/>
</dbReference>
<accession>A0A2Z7DAM3</accession>
<dbReference type="AlphaFoldDB" id="A0A2Z7DAM3"/>
<name>A0A2Z7DAM3_9LAMI</name>
<organism evidence="1 2">
    <name type="scientific">Dorcoceras hygrometricum</name>
    <dbReference type="NCBI Taxonomy" id="472368"/>
    <lineage>
        <taxon>Eukaryota</taxon>
        <taxon>Viridiplantae</taxon>
        <taxon>Streptophyta</taxon>
        <taxon>Embryophyta</taxon>
        <taxon>Tracheophyta</taxon>
        <taxon>Spermatophyta</taxon>
        <taxon>Magnoliopsida</taxon>
        <taxon>eudicotyledons</taxon>
        <taxon>Gunneridae</taxon>
        <taxon>Pentapetalae</taxon>
        <taxon>asterids</taxon>
        <taxon>lamiids</taxon>
        <taxon>Lamiales</taxon>
        <taxon>Gesneriaceae</taxon>
        <taxon>Didymocarpoideae</taxon>
        <taxon>Trichosporeae</taxon>
        <taxon>Loxocarpinae</taxon>
        <taxon>Dorcoceras</taxon>
    </lineage>
</organism>
<reference evidence="1 2" key="1">
    <citation type="journal article" date="2015" name="Proc. Natl. Acad. Sci. U.S.A.">
        <title>The resurrection genome of Boea hygrometrica: A blueprint for survival of dehydration.</title>
        <authorList>
            <person name="Xiao L."/>
            <person name="Yang G."/>
            <person name="Zhang L."/>
            <person name="Yang X."/>
            <person name="Zhao S."/>
            <person name="Ji Z."/>
            <person name="Zhou Q."/>
            <person name="Hu M."/>
            <person name="Wang Y."/>
            <person name="Chen M."/>
            <person name="Xu Y."/>
            <person name="Jin H."/>
            <person name="Xiao X."/>
            <person name="Hu G."/>
            <person name="Bao F."/>
            <person name="Hu Y."/>
            <person name="Wan P."/>
            <person name="Li L."/>
            <person name="Deng X."/>
            <person name="Kuang T."/>
            <person name="Xiang C."/>
            <person name="Zhu J.K."/>
            <person name="Oliver M.J."/>
            <person name="He Y."/>
        </authorList>
    </citation>
    <scope>NUCLEOTIDE SEQUENCE [LARGE SCALE GENOMIC DNA]</scope>
    <source>
        <strain evidence="2">cv. XS01</strain>
    </source>
</reference>
<evidence type="ECO:0000313" key="2">
    <source>
        <dbReference type="Proteomes" id="UP000250235"/>
    </source>
</evidence>
<evidence type="ECO:0000313" key="1">
    <source>
        <dbReference type="EMBL" id="KZV55665.1"/>
    </source>
</evidence>
<gene>
    <name evidence="1" type="ORF">F511_19932</name>
</gene>
<protein>
    <submittedName>
        <fullName evidence="1">Long chain acyl-CoA synthetase 1-like</fullName>
    </submittedName>
</protein>
<dbReference type="EMBL" id="KQ988470">
    <property type="protein sequence ID" value="KZV55665.1"/>
    <property type="molecule type" value="Genomic_DNA"/>
</dbReference>